<dbReference type="GO" id="GO:0008360">
    <property type="term" value="P:regulation of cell shape"/>
    <property type="evidence" value="ECO:0007669"/>
    <property type="project" value="UniProtKB-UniRule"/>
</dbReference>
<comment type="similarity">
    <text evidence="2">Belongs to the YkuD family.</text>
</comment>
<dbReference type="GO" id="GO:0071555">
    <property type="term" value="P:cell wall organization"/>
    <property type="evidence" value="ECO:0007669"/>
    <property type="project" value="UniProtKB-UniRule"/>
</dbReference>
<dbReference type="InterPro" id="IPR038063">
    <property type="entry name" value="Transpep_catalytic_dom"/>
</dbReference>
<dbReference type="GO" id="GO:0016740">
    <property type="term" value="F:transferase activity"/>
    <property type="evidence" value="ECO:0007669"/>
    <property type="project" value="UniProtKB-KW"/>
</dbReference>
<dbReference type="SUPFAM" id="SSF141523">
    <property type="entry name" value="L,D-transpeptidase catalytic domain-like"/>
    <property type="match status" value="1"/>
</dbReference>
<keyword evidence="5 9" id="KW-0133">Cell shape</keyword>
<dbReference type="FunFam" id="2.40.440.10:FF:000003">
    <property type="entry name" value="L,D-transpeptidase YciB"/>
    <property type="match status" value="1"/>
</dbReference>
<keyword evidence="4" id="KW-0378">Hydrolase</keyword>
<keyword evidence="7 9" id="KW-0961">Cell wall biogenesis/degradation</keyword>
<evidence type="ECO:0000313" key="11">
    <source>
        <dbReference type="EMBL" id="CEE01967.1"/>
    </source>
</evidence>
<gene>
    <name evidence="11" type="primary">yqjB</name>
    <name evidence="11" type="ORF">BT1A1_2146</name>
</gene>
<dbReference type="Gene3D" id="2.40.440.10">
    <property type="entry name" value="L,D-transpeptidase catalytic domain-like"/>
    <property type="match status" value="1"/>
</dbReference>
<dbReference type="EC" id="2.-.-.-" evidence="11"/>
<evidence type="ECO:0000256" key="1">
    <source>
        <dbReference type="ARBA" id="ARBA00004752"/>
    </source>
</evidence>
<evidence type="ECO:0000256" key="2">
    <source>
        <dbReference type="ARBA" id="ARBA00005992"/>
    </source>
</evidence>
<keyword evidence="6 9" id="KW-0573">Peptidoglycan synthesis</keyword>
<proteinExistence type="inferred from homology"/>
<dbReference type="GeneID" id="92961362"/>
<keyword evidence="12" id="KW-1185">Reference proteome</keyword>
<evidence type="ECO:0000256" key="6">
    <source>
        <dbReference type="ARBA" id="ARBA00022984"/>
    </source>
</evidence>
<evidence type="ECO:0000313" key="12">
    <source>
        <dbReference type="Proteomes" id="UP000040576"/>
    </source>
</evidence>
<reference evidence="11 12" key="1">
    <citation type="submission" date="2014-07" db="EMBL/GenBank/DDBJ databases">
        <authorList>
            <person name="Wibberg Daniel"/>
        </authorList>
    </citation>
    <scope>NUCLEOTIDE SEQUENCE [LARGE SCALE GENOMIC DNA]</scope>
</reference>
<feature type="active site" description="Proton donor/acceptor" evidence="9">
    <location>
        <position position="113"/>
    </location>
</feature>
<dbReference type="RefSeq" id="WP_034770889.1">
    <property type="nucleotide sequence ID" value="NZ_CCRF01000062.1"/>
</dbReference>
<evidence type="ECO:0000256" key="7">
    <source>
        <dbReference type="ARBA" id="ARBA00023316"/>
    </source>
</evidence>
<protein>
    <submittedName>
        <fullName evidence="11">Putative L,D-transpeptidase YqjB</fullName>
        <ecNumber evidence="11">2.-.-.-</ecNumber>
    </submittedName>
</protein>
<dbReference type="AlphaFoldDB" id="A0A090IW98"/>
<dbReference type="PANTHER" id="PTHR30582">
    <property type="entry name" value="L,D-TRANSPEPTIDASE"/>
    <property type="match status" value="1"/>
</dbReference>
<feature type="active site" description="Nucleophile" evidence="9">
    <location>
        <position position="129"/>
    </location>
</feature>
<comment type="pathway">
    <text evidence="1 9">Cell wall biogenesis; peptidoglycan biosynthesis.</text>
</comment>
<keyword evidence="3 11" id="KW-0808">Transferase</keyword>
<accession>A0A090IW98</accession>
<dbReference type="InterPro" id="IPR005490">
    <property type="entry name" value="LD_TPept_cat_dom"/>
</dbReference>
<dbReference type="CDD" id="cd16913">
    <property type="entry name" value="YkuD_like"/>
    <property type="match status" value="1"/>
</dbReference>
<evidence type="ECO:0000256" key="5">
    <source>
        <dbReference type="ARBA" id="ARBA00022960"/>
    </source>
</evidence>
<dbReference type="UniPathway" id="UPA00219"/>
<sequence length="170" mass="18730">MNLLVSFLIAFTTISPVWPIGPNPLPGDPFVIVNKQTNEVAFIDDGIVQEVYKAATGKNAELTPEGMFTVTVKAINPYYRKKDIQGGAPNNPLGTRWIGFDALDTDGRTYGIHGTNQPWSIGLYISEGCIRLNNEDVEKLFDNVPIGTKVFITNQSSSFEQIAKEKRAIP</sequence>
<dbReference type="EMBL" id="CCRF01000062">
    <property type="protein sequence ID" value="CEE01967.1"/>
    <property type="molecule type" value="Genomic_DNA"/>
</dbReference>
<dbReference type="GO" id="GO:0071972">
    <property type="term" value="F:peptidoglycan L,D-transpeptidase activity"/>
    <property type="evidence" value="ECO:0007669"/>
    <property type="project" value="TreeGrafter"/>
</dbReference>
<dbReference type="InterPro" id="IPR050979">
    <property type="entry name" value="LD-transpeptidase"/>
</dbReference>
<name>A0A090IW98_9BACI</name>
<comment type="pathway">
    <text evidence="8">Glycan biosynthesis.</text>
</comment>
<evidence type="ECO:0000256" key="3">
    <source>
        <dbReference type="ARBA" id="ARBA00022679"/>
    </source>
</evidence>
<evidence type="ECO:0000256" key="4">
    <source>
        <dbReference type="ARBA" id="ARBA00022801"/>
    </source>
</evidence>
<dbReference type="PATRIC" id="fig|35841.9.peg.1074"/>
<dbReference type="PROSITE" id="PS52029">
    <property type="entry name" value="LD_TPASE"/>
    <property type="match status" value="1"/>
</dbReference>
<dbReference type="PANTHER" id="PTHR30582:SF4">
    <property type="entry name" value="L,D-TRANSPEPTIDASE YQJB-RELATED"/>
    <property type="match status" value="1"/>
</dbReference>
<dbReference type="GO" id="GO:0005576">
    <property type="term" value="C:extracellular region"/>
    <property type="evidence" value="ECO:0007669"/>
    <property type="project" value="TreeGrafter"/>
</dbReference>
<evidence type="ECO:0000259" key="10">
    <source>
        <dbReference type="PROSITE" id="PS52029"/>
    </source>
</evidence>
<dbReference type="Proteomes" id="UP000040576">
    <property type="component" value="Unassembled WGS sequence"/>
</dbReference>
<dbReference type="Pfam" id="PF03734">
    <property type="entry name" value="YkuD"/>
    <property type="match status" value="1"/>
</dbReference>
<feature type="domain" description="L,D-TPase catalytic" evidence="10">
    <location>
        <begin position="29"/>
        <end position="153"/>
    </location>
</feature>
<evidence type="ECO:0000256" key="8">
    <source>
        <dbReference type="ARBA" id="ARBA00060592"/>
    </source>
</evidence>
<evidence type="ECO:0000256" key="9">
    <source>
        <dbReference type="PROSITE-ProRule" id="PRU01373"/>
    </source>
</evidence>
<dbReference type="GO" id="GO:0018104">
    <property type="term" value="P:peptidoglycan-protein cross-linking"/>
    <property type="evidence" value="ECO:0007669"/>
    <property type="project" value="TreeGrafter"/>
</dbReference>
<organism evidence="11 12">
    <name type="scientific">Caldibacillus thermoamylovorans</name>
    <dbReference type="NCBI Taxonomy" id="35841"/>
    <lineage>
        <taxon>Bacteria</taxon>
        <taxon>Bacillati</taxon>
        <taxon>Bacillota</taxon>
        <taxon>Bacilli</taxon>
        <taxon>Bacillales</taxon>
        <taxon>Bacillaceae</taxon>
        <taxon>Caldibacillus</taxon>
    </lineage>
</organism>